<proteinExistence type="predicted"/>
<feature type="signal peptide" evidence="1">
    <location>
        <begin position="1"/>
        <end position="18"/>
    </location>
</feature>
<name>A0ABQ7NE11_BRACM</name>
<dbReference type="EMBL" id="JADBGQ010000002">
    <property type="protein sequence ID" value="KAG5409125.1"/>
    <property type="molecule type" value="Genomic_DNA"/>
</dbReference>
<dbReference type="Proteomes" id="UP000823674">
    <property type="component" value="Chromosome A02"/>
</dbReference>
<evidence type="ECO:0008006" key="4">
    <source>
        <dbReference type="Google" id="ProtNLM"/>
    </source>
</evidence>
<keyword evidence="1" id="KW-0732">Signal</keyword>
<sequence length="126" mass="13644">MALLSLFSLLYLSQREKAIITGSFPVIPCIGFVSGKGGYHSTVLAGLCLPRVGLPFRSKRCFGSIYAESKSCRGRLVAGFSFPCFLSPVCLRWNAGLSVRQRLGEVGDVSAQKHVRVPPEFGALHV</sequence>
<accession>A0ABQ7NE11</accession>
<evidence type="ECO:0000313" key="2">
    <source>
        <dbReference type="EMBL" id="KAG5409125.1"/>
    </source>
</evidence>
<feature type="chain" id="PRO_5046221582" description="Secreted protein" evidence="1">
    <location>
        <begin position="19"/>
        <end position="126"/>
    </location>
</feature>
<organism evidence="2 3">
    <name type="scientific">Brassica rapa subsp. trilocularis</name>
    <dbReference type="NCBI Taxonomy" id="1813537"/>
    <lineage>
        <taxon>Eukaryota</taxon>
        <taxon>Viridiplantae</taxon>
        <taxon>Streptophyta</taxon>
        <taxon>Embryophyta</taxon>
        <taxon>Tracheophyta</taxon>
        <taxon>Spermatophyta</taxon>
        <taxon>Magnoliopsida</taxon>
        <taxon>eudicotyledons</taxon>
        <taxon>Gunneridae</taxon>
        <taxon>Pentapetalae</taxon>
        <taxon>rosids</taxon>
        <taxon>malvids</taxon>
        <taxon>Brassicales</taxon>
        <taxon>Brassicaceae</taxon>
        <taxon>Brassiceae</taxon>
        <taxon>Brassica</taxon>
    </lineage>
</organism>
<evidence type="ECO:0000256" key="1">
    <source>
        <dbReference type="SAM" id="SignalP"/>
    </source>
</evidence>
<evidence type="ECO:0000313" key="3">
    <source>
        <dbReference type="Proteomes" id="UP000823674"/>
    </source>
</evidence>
<reference evidence="2 3" key="1">
    <citation type="submission" date="2021-03" db="EMBL/GenBank/DDBJ databases">
        <authorList>
            <person name="King G.J."/>
            <person name="Bancroft I."/>
            <person name="Baten A."/>
            <person name="Bloomfield J."/>
            <person name="Borpatragohain P."/>
            <person name="He Z."/>
            <person name="Irish N."/>
            <person name="Irwin J."/>
            <person name="Liu K."/>
            <person name="Mauleon R.P."/>
            <person name="Moore J."/>
            <person name="Morris R."/>
            <person name="Ostergaard L."/>
            <person name="Wang B."/>
            <person name="Wells R."/>
        </authorList>
    </citation>
    <scope>NUCLEOTIDE SEQUENCE [LARGE SCALE GENOMIC DNA]</scope>
    <source>
        <strain evidence="2">R-o-18</strain>
        <tissue evidence="2">Leaf</tissue>
    </source>
</reference>
<gene>
    <name evidence="2" type="primary">A02g502000.1_BraROA</name>
    <name evidence="2" type="ORF">IGI04_005444</name>
</gene>
<keyword evidence="3" id="KW-1185">Reference proteome</keyword>
<protein>
    <recommendedName>
        <fullName evidence="4">Secreted protein</fullName>
    </recommendedName>
</protein>
<comment type="caution">
    <text evidence="2">The sequence shown here is derived from an EMBL/GenBank/DDBJ whole genome shotgun (WGS) entry which is preliminary data.</text>
</comment>